<evidence type="ECO:0008006" key="4">
    <source>
        <dbReference type="Google" id="ProtNLM"/>
    </source>
</evidence>
<evidence type="ECO:0000313" key="3">
    <source>
        <dbReference type="Proteomes" id="UP001385951"/>
    </source>
</evidence>
<protein>
    <recommendedName>
        <fullName evidence="4">Coiled-coil domain-containing protein 12</fullName>
    </recommendedName>
</protein>
<name>A0AAW0GM34_9APHY</name>
<dbReference type="GO" id="GO:0071014">
    <property type="term" value="C:post-mRNA release spliceosomal complex"/>
    <property type="evidence" value="ECO:0007669"/>
    <property type="project" value="TreeGrafter"/>
</dbReference>
<dbReference type="PANTHER" id="PTHR31551">
    <property type="entry name" value="PRE-MRNA-SPLICING FACTOR CWF18"/>
    <property type="match status" value="1"/>
</dbReference>
<reference evidence="2 3" key="1">
    <citation type="submission" date="2022-09" db="EMBL/GenBank/DDBJ databases">
        <authorList>
            <person name="Palmer J.M."/>
        </authorList>
    </citation>
    <scope>NUCLEOTIDE SEQUENCE [LARGE SCALE GENOMIC DNA]</scope>
    <source>
        <strain evidence="2 3">DSM 7382</strain>
    </source>
</reference>
<accession>A0AAW0GM34</accession>
<organism evidence="2 3">
    <name type="scientific">Cerrena zonata</name>
    <dbReference type="NCBI Taxonomy" id="2478898"/>
    <lineage>
        <taxon>Eukaryota</taxon>
        <taxon>Fungi</taxon>
        <taxon>Dikarya</taxon>
        <taxon>Basidiomycota</taxon>
        <taxon>Agaricomycotina</taxon>
        <taxon>Agaricomycetes</taxon>
        <taxon>Polyporales</taxon>
        <taxon>Cerrenaceae</taxon>
        <taxon>Cerrena</taxon>
    </lineage>
</organism>
<proteinExistence type="predicted"/>
<feature type="compositionally biased region" description="Polar residues" evidence="1">
    <location>
        <begin position="139"/>
        <end position="148"/>
    </location>
</feature>
<dbReference type="InterPro" id="IPR013169">
    <property type="entry name" value="mRNA_splic_Cwf18-like"/>
</dbReference>
<feature type="region of interest" description="Disordered" evidence="1">
    <location>
        <begin position="126"/>
        <end position="155"/>
    </location>
</feature>
<dbReference type="PANTHER" id="PTHR31551:SF1">
    <property type="entry name" value="COILED-COIL DOMAIN-CONTAINING PROTEIN 12"/>
    <property type="match status" value="1"/>
</dbReference>
<gene>
    <name evidence="2" type="ORF">QCA50_003393</name>
</gene>
<dbReference type="GO" id="GO:0005684">
    <property type="term" value="C:U2-type spliceosomal complex"/>
    <property type="evidence" value="ECO:0007669"/>
    <property type="project" value="TreeGrafter"/>
</dbReference>
<dbReference type="Pfam" id="PF08315">
    <property type="entry name" value="cwf18"/>
    <property type="match status" value="1"/>
</dbReference>
<evidence type="ECO:0000313" key="2">
    <source>
        <dbReference type="EMBL" id="KAK7693821.1"/>
    </source>
</evidence>
<dbReference type="Proteomes" id="UP001385951">
    <property type="component" value="Unassembled WGS sequence"/>
</dbReference>
<dbReference type="AlphaFoldDB" id="A0AAW0GM34"/>
<keyword evidence="3" id="KW-1185">Reference proteome</keyword>
<dbReference type="EMBL" id="JASBNA010000003">
    <property type="protein sequence ID" value="KAK7693821.1"/>
    <property type="molecule type" value="Genomic_DNA"/>
</dbReference>
<sequence>MSLAEAADARKARLLALKKRRDGDGAVEEPIIKHRTFDPESRGLKKHSAQDDIVMEDTVEKKVDGLAEQIIAEDAERRAQELDLFNIAPKRANWDLKRDMEKKLAKLDRETQQAIHTLIRQRLAAEKGQSDDLVGAMNAQETARQQEASDSEDED</sequence>
<comment type="caution">
    <text evidence="2">The sequence shown here is derived from an EMBL/GenBank/DDBJ whole genome shotgun (WGS) entry which is preliminary data.</text>
</comment>
<evidence type="ECO:0000256" key="1">
    <source>
        <dbReference type="SAM" id="MobiDB-lite"/>
    </source>
</evidence>